<name>A0A9D4JQZ9_DREPO</name>
<reference evidence="1" key="2">
    <citation type="submission" date="2020-11" db="EMBL/GenBank/DDBJ databases">
        <authorList>
            <person name="McCartney M.A."/>
            <person name="Auch B."/>
            <person name="Kono T."/>
            <person name="Mallez S."/>
            <person name="Becker A."/>
            <person name="Gohl D.M."/>
            <person name="Silverstein K.A.T."/>
            <person name="Koren S."/>
            <person name="Bechman K.B."/>
            <person name="Herman A."/>
            <person name="Abrahante J.E."/>
            <person name="Garbe J."/>
        </authorList>
    </citation>
    <scope>NUCLEOTIDE SEQUENCE</scope>
    <source>
        <strain evidence="1">Duluth1</strain>
        <tissue evidence="1">Whole animal</tissue>
    </source>
</reference>
<comment type="caution">
    <text evidence="1">The sequence shown here is derived from an EMBL/GenBank/DDBJ whole genome shotgun (WGS) entry which is preliminary data.</text>
</comment>
<dbReference type="AlphaFoldDB" id="A0A9D4JQZ9"/>
<protein>
    <submittedName>
        <fullName evidence="1">Uncharacterized protein</fullName>
    </submittedName>
</protein>
<proteinExistence type="predicted"/>
<keyword evidence="2" id="KW-1185">Reference proteome</keyword>
<sequence length="62" mass="7000">MRDDDKKSSFSQVCCVLPRIMRPWEGMSTLLHCPSRYSSSGFDVDLPLVCSGEQSRTDNRAC</sequence>
<evidence type="ECO:0000313" key="2">
    <source>
        <dbReference type="Proteomes" id="UP000828390"/>
    </source>
</evidence>
<dbReference type="Proteomes" id="UP000828390">
    <property type="component" value="Unassembled WGS sequence"/>
</dbReference>
<gene>
    <name evidence="1" type="ORF">DPMN_118325</name>
</gene>
<evidence type="ECO:0000313" key="1">
    <source>
        <dbReference type="EMBL" id="KAH3816802.1"/>
    </source>
</evidence>
<reference evidence="1" key="1">
    <citation type="journal article" date="2019" name="bioRxiv">
        <title>The Genome of the Zebra Mussel, Dreissena polymorpha: A Resource for Invasive Species Research.</title>
        <authorList>
            <person name="McCartney M.A."/>
            <person name="Auch B."/>
            <person name="Kono T."/>
            <person name="Mallez S."/>
            <person name="Zhang Y."/>
            <person name="Obille A."/>
            <person name="Becker A."/>
            <person name="Abrahante J.E."/>
            <person name="Garbe J."/>
            <person name="Badalamenti J.P."/>
            <person name="Herman A."/>
            <person name="Mangelson H."/>
            <person name="Liachko I."/>
            <person name="Sullivan S."/>
            <person name="Sone E.D."/>
            <person name="Koren S."/>
            <person name="Silverstein K.A.T."/>
            <person name="Beckman K.B."/>
            <person name="Gohl D.M."/>
        </authorList>
    </citation>
    <scope>NUCLEOTIDE SEQUENCE</scope>
    <source>
        <strain evidence="1">Duluth1</strain>
        <tissue evidence="1">Whole animal</tissue>
    </source>
</reference>
<accession>A0A9D4JQZ9</accession>
<organism evidence="1 2">
    <name type="scientific">Dreissena polymorpha</name>
    <name type="common">Zebra mussel</name>
    <name type="synonym">Mytilus polymorpha</name>
    <dbReference type="NCBI Taxonomy" id="45954"/>
    <lineage>
        <taxon>Eukaryota</taxon>
        <taxon>Metazoa</taxon>
        <taxon>Spiralia</taxon>
        <taxon>Lophotrochozoa</taxon>
        <taxon>Mollusca</taxon>
        <taxon>Bivalvia</taxon>
        <taxon>Autobranchia</taxon>
        <taxon>Heteroconchia</taxon>
        <taxon>Euheterodonta</taxon>
        <taxon>Imparidentia</taxon>
        <taxon>Neoheterodontei</taxon>
        <taxon>Myida</taxon>
        <taxon>Dreissenoidea</taxon>
        <taxon>Dreissenidae</taxon>
        <taxon>Dreissena</taxon>
    </lineage>
</organism>
<dbReference type="EMBL" id="JAIWYP010000005">
    <property type="protein sequence ID" value="KAH3816802.1"/>
    <property type="molecule type" value="Genomic_DNA"/>
</dbReference>